<proteinExistence type="inferred from homology"/>
<sequence length="326" mass="35438">MVKIIYSVMAAAILVLCALLFNLLNTPGTESAVPPQVEPKYHIQLITQNAPNQFWAAFKKGSQRAGEDLGVYVELVDIAGHDTDTMVQTVEKAIYANVDAVALQATDVDKTGEVFMRARKENMKVLTFENDNFLVPNTSTVGSNSFNIGLEAGKMAVEVCGGKGRAVVLINDATNQNKSLKLQGLMEAFSSYPDMEIAQTRTLNAGVFEVDKVVNDILLAGDDINVIICTDEQSTPGVAQVLVDANKVRDIAVIGYGAMEQTLNYIDRGVIYGTVCPDAEEIGYKTVSQLYNALNGSEIGEKLYTDIYTITQGNVKDFLKTDSKKQ</sequence>
<dbReference type="Proteomes" id="UP000199182">
    <property type="component" value="Unassembled WGS sequence"/>
</dbReference>
<evidence type="ECO:0000256" key="2">
    <source>
        <dbReference type="ARBA" id="ARBA00007639"/>
    </source>
</evidence>
<dbReference type="AlphaFoldDB" id="A0A1H0GHP4"/>
<dbReference type="STRING" id="258515.SAMN05192585_1512"/>
<name>A0A1H0GHP4_9FIRM</name>
<comment type="subcellular location">
    <subcellularLocation>
        <location evidence="1">Cell envelope</location>
    </subcellularLocation>
</comment>
<dbReference type="CDD" id="cd01536">
    <property type="entry name" value="PBP1_ABC_sugar_binding-like"/>
    <property type="match status" value="1"/>
</dbReference>
<organism evidence="4 5">
    <name type="scientific">Acetanaerobacterium elongatum</name>
    <dbReference type="NCBI Taxonomy" id="258515"/>
    <lineage>
        <taxon>Bacteria</taxon>
        <taxon>Bacillati</taxon>
        <taxon>Bacillota</taxon>
        <taxon>Clostridia</taxon>
        <taxon>Eubacteriales</taxon>
        <taxon>Oscillospiraceae</taxon>
        <taxon>Acetanaerobacterium</taxon>
    </lineage>
</organism>
<dbReference type="SUPFAM" id="SSF53822">
    <property type="entry name" value="Periplasmic binding protein-like I"/>
    <property type="match status" value="1"/>
</dbReference>
<dbReference type="PANTHER" id="PTHR30036">
    <property type="entry name" value="D-XYLOSE-BINDING PERIPLASMIC PROTEIN"/>
    <property type="match status" value="1"/>
</dbReference>
<feature type="domain" description="Periplasmic binding protein" evidence="3">
    <location>
        <begin position="45"/>
        <end position="297"/>
    </location>
</feature>
<evidence type="ECO:0000313" key="5">
    <source>
        <dbReference type="Proteomes" id="UP000199182"/>
    </source>
</evidence>
<dbReference type="GO" id="GO:0030288">
    <property type="term" value="C:outer membrane-bounded periplasmic space"/>
    <property type="evidence" value="ECO:0007669"/>
    <property type="project" value="TreeGrafter"/>
</dbReference>
<evidence type="ECO:0000313" key="4">
    <source>
        <dbReference type="EMBL" id="SDO06281.1"/>
    </source>
</evidence>
<dbReference type="OrthoDB" id="6196975at2"/>
<dbReference type="Pfam" id="PF13407">
    <property type="entry name" value="Peripla_BP_4"/>
    <property type="match status" value="1"/>
</dbReference>
<dbReference type="GO" id="GO:0030246">
    <property type="term" value="F:carbohydrate binding"/>
    <property type="evidence" value="ECO:0007669"/>
    <property type="project" value="TreeGrafter"/>
</dbReference>
<protein>
    <submittedName>
        <fullName evidence="4">Monosaccharide ABC transporter substrate-binding protein, CUT2 family</fullName>
    </submittedName>
</protein>
<dbReference type="Gene3D" id="3.40.50.2300">
    <property type="match status" value="2"/>
</dbReference>
<dbReference type="InterPro" id="IPR025997">
    <property type="entry name" value="SBP_2_dom"/>
</dbReference>
<dbReference type="PANTHER" id="PTHR30036:SF7">
    <property type="entry name" value="ABC TRANSPORTER PERIPLASMIC-BINDING PROTEIN YPHF"/>
    <property type="match status" value="1"/>
</dbReference>
<keyword evidence="5" id="KW-1185">Reference proteome</keyword>
<reference evidence="4 5" key="1">
    <citation type="submission" date="2016-10" db="EMBL/GenBank/DDBJ databases">
        <authorList>
            <person name="de Groot N.N."/>
        </authorList>
    </citation>
    <scope>NUCLEOTIDE SEQUENCE [LARGE SCALE GENOMIC DNA]</scope>
    <source>
        <strain evidence="4 5">CGMCC 1.5012</strain>
    </source>
</reference>
<gene>
    <name evidence="4" type="ORF">SAMN05192585_1512</name>
</gene>
<dbReference type="InterPro" id="IPR050555">
    <property type="entry name" value="Bact_Solute-Bind_Prot2"/>
</dbReference>
<accession>A0A1H0GHP4</accession>
<comment type="similarity">
    <text evidence="2">Belongs to the bacterial solute-binding protein 2 family.</text>
</comment>
<dbReference type="InterPro" id="IPR028082">
    <property type="entry name" value="Peripla_BP_I"/>
</dbReference>
<evidence type="ECO:0000256" key="1">
    <source>
        <dbReference type="ARBA" id="ARBA00004196"/>
    </source>
</evidence>
<evidence type="ECO:0000259" key="3">
    <source>
        <dbReference type="Pfam" id="PF13407"/>
    </source>
</evidence>
<dbReference type="EMBL" id="FNID01000051">
    <property type="protein sequence ID" value="SDO06281.1"/>
    <property type="molecule type" value="Genomic_DNA"/>
</dbReference>